<organism evidence="1 2">
    <name type="scientific">Stephania japonica</name>
    <dbReference type="NCBI Taxonomy" id="461633"/>
    <lineage>
        <taxon>Eukaryota</taxon>
        <taxon>Viridiplantae</taxon>
        <taxon>Streptophyta</taxon>
        <taxon>Embryophyta</taxon>
        <taxon>Tracheophyta</taxon>
        <taxon>Spermatophyta</taxon>
        <taxon>Magnoliopsida</taxon>
        <taxon>Ranunculales</taxon>
        <taxon>Menispermaceae</taxon>
        <taxon>Menispermoideae</taxon>
        <taxon>Cissampelideae</taxon>
        <taxon>Stephania</taxon>
    </lineage>
</organism>
<proteinExistence type="predicted"/>
<evidence type="ECO:0000313" key="2">
    <source>
        <dbReference type="Proteomes" id="UP001417504"/>
    </source>
</evidence>
<dbReference type="AlphaFoldDB" id="A0AAP0PBV0"/>
<accession>A0AAP0PBV0</accession>
<gene>
    <name evidence="1" type="ORF">Sjap_008946</name>
</gene>
<name>A0AAP0PBV0_9MAGN</name>
<dbReference type="EMBL" id="JBBNAE010000003">
    <property type="protein sequence ID" value="KAK9138352.1"/>
    <property type="molecule type" value="Genomic_DNA"/>
</dbReference>
<dbReference type="Proteomes" id="UP001417504">
    <property type="component" value="Unassembled WGS sequence"/>
</dbReference>
<sequence length="53" mass="6165">MGKIVPEKAFEWVMNEPNFVRASGIICLLMVIDDLVSRKFVRERACNWHRSAT</sequence>
<evidence type="ECO:0000313" key="1">
    <source>
        <dbReference type="EMBL" id="KAK9138352.1"/>
    </source>
</evidence>
<protein>
    <submittedName>
        <fullName evidence="1">Uncharacterized protein</fullName>
    </submittedName>
</protein>
<reference evidence="1 2" key="1">
    <citation type="submission" date="2024-01" db="EMBL/GenBank/DDBJ databases">
        <title>Genome assemblies of Stephania.</title>
        <authorList>
            <person name="Yang L."/>
        </authorList>
    </citation>
    <scope>NUCLEOTIDE SEQUENCE [LARGE SCALE GENOMIC DNA]</scope>
    <source>
        <strain evidence="1">QJT</strain>
        <tissue evidence="1">Leaf</tissue>
    </source>
</reference>
<keyword evidence="2" id="KW-1185">Reference proteome</keyword>
<comment type="caution">
    <text evidence="1">The sequence shown here is derived from an EMBL/GenBank/DDBJ whole genome shotgun (WGS) entry which is preliminary data.</text>
</comment>